<organism evidence="1 2">
    <name type="scientific">Oceanicola granulosus (strain ATCC BAA-861 / DSM 15982 / KCTC 12143 / HTCC2516)</name>
    <dbReference type="NCBI Taxonomy" id="314256"/>
    <lineage>
        <taxon>Bacteria</taxon>
        <taxon>Pseudomonadati</taxon>
        <taxon>Pseudomonadota</taxon>
        <taxon>Alphaproteobacteria</taxon>
        <taxon>Rhodobacterales</taxon>
        <taxon>Roseobacteraceae</taxon>
        <taxon>Oceanicola</taxon>
    </lineage>
</organism>
<comment type="caution">
    <text evidence="1">The sequence shown here is derived from an EMBL/GenBank/DDBJ whole genome shotgun (WGS) entry which is preliminary data.</text>
</comment>
<evidence type="ECO:0000313" key="1">
    <source>
        <dbReference type="EMBL" id="EAR52234.1"/>
    </source>
</evidence>
<evidence type="ECO:0000313" key="2">
    <source>
        <dbReference type="Proteomes" id="UP000003635"/>
    </source>
</evidence>
<dbReference type="eggNOG" id="ENOG502Z7ZS">
    <property type="taxonomic scope" value="Bacteria"/>
</dbReference>
<dbReference type="Pfam" id="PF11927">
    <property type="entry name" value="HODM_asu-like"/>
    <property type="match status" value="1"/>
</dbReference>
<dbReference type="InterPro" id="IPR021848">
    <property type="entry name" value="HODM_asu-like"/>
</dbReference>
<name>Q2CHR0_OCEGH</name>
<gene>
    <name evidence="1" type="ORF">OG2516_02319</name>
</gene>
<dbReference type="HOGENOM" id="CLU_025462_1_0_5"/>
<dbReference type="AlphaFoldDB" id="Q2CHR0"/>
<reference evidence="1 2" key="1">
    <citation type="journal article" date="2010" name="J. Bacteriol.">
        <title>Genome sequences of Oceanicola granulosus HTCC2516(T) and Oceanicola batsensis HTCC2597(TDelta).</title>
        <authorList>
            <person name="Thrash J.C."/>
            <person name="Cho J.C."/>
            <person name="Vergin K.L."/>
            <person name="Giovannoni S.J."/>
        </authorList>
    </citation>
    <scope>NUCLEOTIDE SEQUENCE [LARGE SCALE GENOMIC DNA]</scope>
    <source>
        <strain evidence="2">ATCC BAA-861 / DSM 15982 / KCTC 12143 / HTCC2516</strain>
    </source>
</reference>
<dbReference type="RefSeq" id="WP_007253994.1">
    <property type="nucleotide sequence ID" value="NZ_CH724107.1"/>
</dbReference>
<protein>
    <recommendedName>
        <fullName evidence="3">DUF3445 domain-containing protein</fullName>
    </recommendedName>
</protein>
<sequence>MSPRRPPILQPAIPTELRAAAALPLPRMQPVAGPWITVDAAYAAQMAERARLAAEHGPGVLRALDGSAPALDDLLDTVLAALDDHPAFARDGAAIRCPDGRRVTPERARPLESLNALLAEDLCLLEKRGDEHVLTAAALCFPAGWTLAQKIGRPLTRIHRPVPPYDDDIARRVQRFFDAARPGRPLWRANLHGYTTPDLYLPLREDEPKSKISARPAYLRSERQTVLRLPASGAVLFAIHTTVTRA</sequence>
<proteinExistence type="predicted"/>
<dbReference type="Proteomes" id="UP000003635">
    <property type="component" value="Unassembled WGS sequence"/>
</dbReference>
<dbReference type="OrthoDB" id="5242510at2"/>
<dbReference type="EMBL" id="AAOT01000005">
    <property type="protein sequence ID" value="EAR52234.1"/>
    <property type="molecule type" value="Genomic_DNA"/>
</dbReference>
<dbReference type="STRING" id="314256.OG2516_02319"/>
<accession>Q2CHR0</accession>
<keyword evidence="2" id="KW-1185">Reference proteome</keyword>
<evidence type="ECO:0008006" key="3">
    <source>
        <dbReference type="Google" id="ProtNLM"/>
    </source>
</evidence>